<dbReference type="InterPro" id="IPR051691">
    <property type="entry name" value="Metab_Enz_Cyan_OpOx_G3PDH"/>
</dbReference>
<keyword evidence="4" id="KW-1185">Reference proteome</keyword>
<dbReference type="Gene3D" id="3.40.50.720">
    <property type="entry name" value="NAD(P)-binding Rossmann-like Domain"/>
    <property type="match status" value="1"/>
</dbReference>
<dbReference type="Proteomes" id="UP000326202">
    <property type="component" value="Chromosome"/>
</dbReference>
<evidence type="ECO:0000313" key="4">
    <source>
        <dbReference type="Proteomes" id="UP000326202"/>
    </source>
</evidence>
<evidence type="ECO:0000256" key="1">
    <source>
        <dbReference type="ARBA" id="ARBA00023002"/>
    </source>
</evidence>
<dbReference type="SUPFAM" id="SSF51905">
    <property type="entry name" value="FAD/NAD(P)-binding domain"/>
    <property type="match status" value="1"/>
</dbReference>
<dbReference type="InterPro" id="IPR041854">
    <property type="entry name" value="BFD-like_2Fe2S-bd_dom_sf"/>
</dbReference>
<evidence type="ECO:0000313" key="3">
    <source>
        <dbReference type="EMBL" id="QEX16049.1"/>
    </source>
</evidence>
<sequence>MALAESFRLHRPRGAFCHAGWCQQCRVTLPDGRIALACRTAETPLPVSQGWRRLLGRFADRLPPWFYESRLLRPRALRQFYLERLRHLSAAPALPRTPAPLAGRWHERSCEVLLVGGGLAGLAAARAQRAAGRDVLLVEAEADLGGRSRFQPAMAEALAKALPYDGPHLLETLCVGLYEQARQALLIGPGGPTLLSFEELVVATGAYDRLPGFAGNDLPGIIGLRAFERLAAAGAIPRTWRVGLIADIAHAVAALATGARFAWIAGPGDLPRTQGPSFPRATLLAAEGRGAVAAVRLDPGGRQACDLLVIGFSQPSYELQMQAGQQATLAGSPAVVLTVGDPVIPMTVVGDAALKPSSSARLAAAPSSRAFLCLCEDVRRRDAEAAIADGFADVELLKRRTGAGTGPCQGKLCHGEMLACLAEAGRPVALPTVRPLLRPVTLAELAASEGES</sequence>
<dbReference type="InterPro" id="IPR036188">
    <property type="entry name" value="FAD/NAD-bd_sf"/>
</dbReference>
<dbReference type="PANTHER" id="PTHR42949:SF3">
    <property type="entry name" value="ANAEROBIC GLYCEROL-3-PHOSPHATE DEHYDROGENASE SUBUNIT B"/>
    <property type="match status" value="1"/>
</dbReference>
<protein>
    <recommendedName>
        <fullName evidence="2">SoxA A3 domain-containing protein</fullName>
    </recommendedName>
</protein>
<keyword evidence="1" id="KW-0560">Oxidoreductase</keyword>
<feature type="domain" description="SoxA A3" evidence="2">
    <location>
        <begin position="368"/>
        <end position="448"/>
    </location>
</feature>
<dbReference type="AlphaFoldDB" id="A0A5J6MF80"/>
<dbReference type="EMBL" id="CP042906">
    <property type="protein sequence ID" value="QEX16049.1"/>
    <property type="molecule type" value="Genomic_DNA"/>
</dbReference>
<gene>
    <name evidence="3" type="ORF">FRZ44_13410</name>
</gene>
<organism evidence="3 4">
    <name type="scientific">Hypericibacter terrae</name>
    <dbReference type="NCBI Taxonomy" id="2602015"/>
    <lineage>
        <taxon>Bacteria</taxon>
        <taxon>Pseudomonadati</taxon>
        <taxon>Pseudomonadota</taxon>
        <taxon>Alphaproteobacteria</taxon>
        <taxon>Rhodospirillales</taxon>
        <taxon>Dongiaceae</taxon>
        <taxon>Hypericibacter</taxon>
    </lineage>
</organism>
<proteinExistence type="predicted"/>
<dbReference type="PANTHER" id="PTHR42949">
    <property type="entry name" value="ANAEROBIC GLYCEROL-3-PHOSPHATE DEHYDROGENASE SUBUNIT B"/>
    <property type="match status" value="1"/>
</dbReference>
<dbReference type="KEGG" id="htq:FRZ44_13410"/>
<accession>A0A5J6MF80</accession>
<reference evidence="3 4" key="1">
    <citation type="submission" date="2019-08" db="EMBL/GenBank/DDBJ databases">
        <title>Hyperibacter terrae gen. nov., sp. nov. and Hyperibacter viscosus sp. nov., two new members in the family Rhodospirillaceae isolated from the rhizosphere of Hypericum perforatum.</title>
        <authorList>
            <person name="Noviana Z."/>
        </authorList>
    </citation>
    <scope>NUCLEOTIDE SEQUENCE [LARGE SCALE GENOMIC DNA]</scope>
    <source>
        <strain evidence="3 4">R5913</strain>
    </source>
</reference>
<dbReference type="InterPro" id="IPR041117">
    <property type="entry name" value="SoxA_A3"/>
</dbReference>
<dbReference type="Pfam" id="PF17806">
    <property type="entry name" value="SO_alpha_A3"/>
    <property type="match status" value="1"/>
</dbReference>
<dbReference type="GO" id="GO:0016491">
    <property type="term" value="F:oxidoreductase activity"/>
    <property type="evidence" value="ECO:0007669"/>
    <property type="project" value="UniProtKB-KW"/>
</dbReference>
<name>A0A5J6MF80_9PROT</name>
<dbReference type="Pfam" id="PF13450">
    <property type="entry name" value="NAD_binding_8"/>
    <property type="match status" value="1"/>
</dbReference>
<dbReference type="Gene3D" id="1.10.10.1100">
    <property type="entry name" value="BFD-like [2Fe-2S]-binding domain"/>
    <property type="match status" value="1"/>
</dbReference>
<evidence type="ECO:0000259" key="2">
    <source>
        <dbReference type="Pfam" id="PF17806"/>
    </source>
</evidence>